<dbReference type="Pfam" id="PF13403">
    <property type="entry name" value="Hint_2"/>
    <property type="match status" value="1"/>
</dbReference>
<keyword evidence="8" id="KW-0651">Protein splicing</keyword>
<dbReference type="InterPro" id="IPR006141">
    <property type="entry name" value="Intein_N"/>
</dbReference>
<comment type="similarity">
    <text evidence="1">Belongs to the DNA polymerase type-B family.</text>
</comment>
<evidence type="ECO:0000313" key="13">
    <source>
        <dbReference type="EMBL" id="SDF84008.1"/>
    </source>
</evidence>
<dbReference type="CDD" id="cd00081">
    <property type="entry name" value="Hint"/>
    <property type="match status" value="2"/>
</dbReference>
<evidence type="ECO:0000256" key="6">
    <source>
        <dbReference type="ARBA" id="ARBA00022813"/>
    </source>
</evidence>
<dbReference type="InterPro" id="IPR012337">
    <property type="entry name" value="RNaseH-like_sf"/>
</dbReference>
<dbReference type="PROSITE" id="PS00116">
    <property type="entry name" value="DNA_POLYMERASE_B"/>
    <property type="match status" value="1"/>
</dbReference>
<dbReference type="Gene3D" id="1.10.132.60">
    <property type="entry name" value="DNA polymerase family B, C-terminal domain"/>
    <property type="match status" value="1"/>
</dbReference>
<dbReference type="InterPro" id="IPR004042">
    <property type="entry name" value="Intein_endonuc_central"/>
</dbReference>
<feature type="region of interest" description="Disordered" evidence="11">
    <location>
        <begin position="1414"/>
        <end position="1434"/>
    </location>
</feature>
<dbReference type="Gene3D" id="3.30.342.10">
    <property type="entry name" value="DNA Polymerase, chain B, domain 1"/>
    <property type="match status" value="1"/>
</dbReference>
<dbReference type="Gene3D" id="2.170.16.10">
    <property type="entry name" value="Hedgehog/Intein (Hint) domain"/>
    <property type="match status" value="3"/>
</dbReference>
<evidence type="ECO:0000256" key="2">
    <source>
        <dbReference type="ARBA" id="ARBA00012417"/>
    </source>
</evidence>
<dbReference type="EMBL" id="FNBK01000010">
    <property type="protein sequence ID" value="SDF84008.1"/>
    <property type="molecule type" value="Genomic_DNA"/>
</dbReference>
<dbReference type="Gene3D" id="3.10.28.10">
    <property type="entry name" value="Homing endonucleases"/>
    <property type="match status" value="3"/>
</dbReference>
<keyword evidence="4" id="KW-0808">Transferase</keyword>
<dbReference type="InterPro" id="IPR030934">
    <property type="entry name" value="Intein_C"/>
</dbReference>
<dbReference type="SUPFAM" id="SSF56672">
    <property type="entry name" value="DNA/RNA polymerases"/>
    <property type="match status" value="2"/>
</dbReference>
<dbReference type="InterPro" id="IPR003586">
    <property type="entry name" value="Hint_dom_C"/>
</dbReference>
<dbReference type="PANTHER" id="PTHR10322">
    <property type="entry name" value="DNA POLYMERASE CATALYTIC SUBUNIT"/>
    <property type="match status" value="1"/>
</dbReference>
<evidence type="ECO:0000256" key="4">
    <source>
        <dbReference type="ARBA" id="ARBA00022679"/>
    </source>
</evidence>
<dbReference type="InterPro" id="IPR003587">
    <property type="entry name" value="Hint_dom_N"/>
</dbReference>
<dbReference type="InterPro" id="IPR036844">
    <property type="entry name" value="Hint_dom_sf"/>
</dbReference>
<reference evidence="14" key="1">
    <citation type="submission" date="2016-10" db="EMBL/GenBank/DDBJ databases">
        <authorList>
            <person name="Varghese N."/>
            <person name="Submissions S."/>
        </authorList>
    </citation>
    <scope>NUCLEOTIDE SEQUENCE [LARGE SCALE GENOMIC DNA]</scope>
    <source>
        <strain evidence="14">IBRC-M 10760</strain>
    </source>
</reference>
<sequence>MDETGDGTQTGLSAFEDGTRSDTGEGDERDAAAEAAAVAGNGGDTFEIVDLDDIRYPDADEYVTFAVTQIDYTVEGRGDDEFPVVHLFGRTPGAEELVHVEVYEFRPYFYAPTDSLTDADLQRDRITGWEEEDEDGEPYESIRGERLTKIFGQTPRDVGQMRDEYDHYEADILFPNRLLIDKDITSGVRVPVRREAADEPIRVPHEEIEAVDASAQPRVNTFDIEVDDRQGFPEDGEEKIVCLTSHDSYDDEYITWLFDADEGIDPPEALAAYDPIEDDFEADVRVFEEEEAMLEAFVDYLVQDTDPDLVTGWNCLPADSEVSMADGTVREIQDVQVGDEVVGNDQQQTAVAEVTNKWESEKEVLEFDLADGTSLRSSGDHRIMIGDDERVDWKRGNDVEPGDYVLKPRKLNIDSPTIPALSELVPTENQRFIDKTQVKEFKSALPHGAVTELADEFEVTKETLYHPKTDVWTPERCRTAADTYEVPLPDGGREYRRNGIELDREISETEVYLAGLVLTDGTMSTDDGIRFYNTREELHEQFPGDTALQPDGKGCYKQDVLDWARMHVFNGLGIPLGDKNEADVDLSQVYELPEEYVARFLAGVIDGDGSVSSSVVVAAENRSIGEWYTKLFRRLGIYAQQRENIVRVPDAERDLNRVQRDILPHMNHPEKVEAIEALEGGKSGQSETVPYALFEAETGSDEKRIGRDKHRRGINLKRHETTSEQWEEYVFVAVEDVNVTGTETTYDIETTTHNFVADNCLVHNCDDFDVPYLLDRLEELQGPHHDYDLSAERLSRVNEVWRNNWQGPNIKGRVVFDLLYAYQRTKFTELDSYRLDAVGEQELGVGKERYPGDIGDLWEDDPERLLEYNLRDVELCVELNEQQEIIPFWQEVASFVGCKLEDATTPGDAVDMYVLHKLHGNLVLPSKGQHDAEDYEGGAVFDPITGVREMVTVLDLKCFSADTDVLTPDGPRNITEIDEGEDVYTLNPETFECEVKPVAETHEYENKFGELHHLSGNTHDFKITENHRMLYSKERGWDEQDPADFEFDEYRDIPDYERYAFPQHESMSGRSPETFDLIDEVDGGHVVAYYEDDLRTFRHRMPEQVTDSLDLIRGSSEAMGLQKKVGKYLIPLSVYQEHRDAIEAHADEVSLKYEAQHRETPLSFEMSNWLELVGWYVTEGSADEANRRITIHQDEGSERQAIRRLLDEMGINHSVDDRGVNVSNAYLLDWFVENCGKGYSEKRLPEWVFELDGELLAVLLNTMIRGDGSRADSGLGKFWTKSEALKDGFATVAVRCGHKPTVSKQSDGTWYVSVGKRGSFKKSTNATVEEHDGNVHCITAEDNHVVLAGRNGNFQWIGQSLYPMCMVTINASPETKVDPDAYEGDTFRAPNGQHFRKEPDGVIREMVDELLSEREEKKSLRNDHDPDSSEYEQFDRQQAAVKVIMNCFTPDTDVLTPDGVRNIRDLDVGDEVYSLDPDTMEMEVKPVVETHAYPDYRGDLVDIETNKIDFSVTPNHRMLVRKNETNGITEDEYDFVEAGDLDDATNYELPHDWDGPDGEYLDEVDLTEYLDEYEVWVRPEVHGHTFAAEIGYYPDKVLKNDIGEEGYVFGPGEFEANREYIESVAERTYVHAESGRKWIPRTFDGDDFLDLLAWYITEGNVYTSETKEFGEKVRGSATTIKIAQEAIADGGESHHDGIGDLLDRMGFDYYVDDRSYQFTSRLLGDFLERLCGTDSFEKRIPEFVFECSQRQKRRFLDTLIDGDGDRQENSWRYSTASERLRDDVLRLCTHLGLTASFNEDSGAYRIYVTEDSKNTLRMHRSSERSTADDGVYCVTVEDNHTLMAGRNGKLQFVGQSLYGVLGWDRFRLYDKEMGAAVTATGRDVIEYTDKVVENEGYKAVYGDTDSVMLELGSVSPDDVEGEVEVTDEMREKHPEMGDEELRTIAATIQKGFELEEVINESYDDFALEQLNAEFHRFEIEFEKLYRRFFQAGKKKRYAGHIVWKEGKDVDDIDITGFEYQRSDIAPITKEVQKEVIDRIVKGADTEDIKDYVHEVIQDFEAGQLSLDDIAIPGGIGKKLDNYDTDTAQVRGAKYANLLLGTNFSSGSKPKRLYLDRVHSDFWDKVEAEHGLDPSTDPLYGEFRRDPDVICFEYEDQVPEEFEVDWEKMLDKTLKGPIERILEALDISWDEVKSGQEQTGLGNFM</sequence>
<dbReference type="SMART" id="SM00486">
    <property type="entry name" value="POLBc"/>
    <property type="match status" value="1"/>
</dbReference>
<dbReference type="SMART" id="SM00305">
    <property type="entry name" value="HintC"/>
    <property type="match status" value="2"/>
</dbReference>
<evidence type="ECO:0000256" key="8">
    <source>
        <dbReference type="ARBA" id="ARBA00023000"/>
    </source>
</evidence>
<evidence type="ECO:0000256" key="11">
    <source>
        <dbReference type="SAM" id="MobiDB-lite"/>
    </source>
</evidence>
<dbReference type="InterPro" id="IPR006172">
    <property type="entry name" value="DNA-dir_DNA_pol_B"/>
</dbReference>
<dbReference type="Gene3D" id="3.30.420.10">
    <property type="entry name" value="Ribonuclease H-like superfamily/Ribonuclease H"/>
    <property type="match status" value="2"/>
</dbReference>
<dbReference type="GO" id="GO:0004519">
    <property type="term" value="F:endonuclease activity"/>
    <property type="evidence" value="ECO:0007669"/>
    <property type="project" value="InterPro"/>
</dbReference>
<keyword evidence="7" id="KW-0239">DNA-directed DNA polymerase</keyword>
<evidence type="ECO:0000256" key="10">
    <source>
        <dbReference type="ARBA" id="ARBA00049244"/>
    </source>
</evidence>
<dbReference type="GO" id="GO:0000166">
    <property type="term" value="F:nucleotide binding"/>
    <property type="evidence" value="ECO:0007669"/>
    <property type="project" value="InterPro"/>
</dbReference>
<dbReference type="Pfam" id="PF03104">
    <property type="entry name" value="DNA_pol_B_exo1"/>
    <property type="match status" value="1"/>
</dbReference>
<dbReference type="InterPro" id="IPR017964">
    <property type="entry name" value="DNA-dir_DNA_pol_B_CS"/>
</dbReference>
<dbReference type="InterPro" id="IPR023211">
    <property type="entry name" value="DNA_pol_palm_dom_sf"/>
</dbReference>
<dbReference type="Proteomes" id="UP000199076">
    <property type="component" value="Unassembled WGS sequence"/>
</dbReference>
<feature type="region of interest" description="Disordered" evidence="11">
    <location>
        <begin position="1"/>
        <end position="38"/>
    </location>
</feature>
<dbReference type="STRING" id="660518.SAMN05216218_11066"/>
<proteinExistence type="inferred from homology"/>
<gene>
    <name evidence="13" type="ORF">SAMN05216218_11066</name>
</gene>
<keyword evidence="5" id="KW-0548">Nucleotidyltransferase</keyword>
<dbReference type="GO" id="GO:0006261">
    <property type="term" value="P:DNA-templated DNA replication"/>
    <property type="evidence" value="ECO:0007669"/>
    <property type="project" value="TreeGrafter"/>
</dbReference>
<dbReference type="Pfam" id="PF14890">
    <property type="entry name" value="Intein_splicing"/>
    <property type="match status" value="1"/>
</dbReference>
<dbReference type="InterPro" id="IPR027434">
    <property type="entry name" value="Homing_endonucl"/>
</dbReference>
<evidence type="ECO:0000256" key="9">
    <source>
        <dbReference type="ARBA" id="ARBA00023125"/>
    </source>
</evidence>
<dbReference type="SMART" id="SM00306">
    <property type="entry name" value="HintN"/>
    <property type="match status" value="3"/>
</dbReference>
<keyword evidence="14" id="KW-1185">Reference proteome</keyword>
<evidence type="ECO:0000256" key="5">
    <source>
        <dbReference type="ARBA" id="ARBA00022695"/>
    </source>
</evidence>
<feature type="domain" description="DOD-type homing endonuclease" evidence="12">
    <location>
        <begin position="1172"/>
        <end position="1298"/>
    </location>
</feature>
<comment type="catalytic activity">
    <reaction evidence="10">
        <text>DNA(n) + a 2'-deoxyribonucleoside 5'-triphosphate = DNA(n+1) + diphosphate</text>
        <dbReference type="Rhea" id="RHEA:22508"/>
        <dbReference type="Rhea" id="RHEA-COMP:17339"/>
        <dbReference type="Rhea" id="RHEA-COMP:17340"/>
        <dbReference type="ChEBI" id="CHEBI:33019"/>
        <dbReference type="ChEBI" id="CHEBI:61560"/>
        <dbReference type="ChEBI" id="CHEBI:173112"/>
        <dbReference type="EC" id="2.7.7.7"/>
    </reaction>
</comment>
<evidence type="ECO:0000256" key="7">
    <source>
        <dbReference type="ARBA" id="ARBA00022932"/>
    </source>
</evidence>
<dbReference type="InterPro" id="IPR050240">
    <property type="entry name" value="DNA_pol_type-B"/>
</dbReference>
<dbReference type="InterPro" id="IPR006133">
    <property type="entry name" value="DNA-dir_DNA_pol_B_exonuc"/>
</dbReference>
<dbReference type="InterPro" id="IPR028992">
    <property type="entry name" value="Hedgehog/Intein_dom"/>
</dbReference>
<name>A0A1G7PCL0_9EURY</name>
<feature type="compositionally biased region" description="Polar residues" evidence="11">
    <location>
        <begin position="1"/>
        <end position="12"/>
    </location>
</feature>
<dbReference type="RefSeq" id="WP_092693284.1">
    <property type="nucleotide sequence ID" value="NZ_FNBK01000010.1"/>
</dbReference>
<dbReference type="OrthoDB" id="323192at2157"/>
<evidence type="ECO:0000313" key="14">
    <source>
        <dbReference type="Proteomes" id="UP000199076"/>
    </source>
</evidence>
<keyword evidence="9" id="KW-0238">DNA-binding</keyword>
<organism evidence="13 14">
    <name type="scientific">Halorientalis regularis</name>
    <dbReference type="NCBI Taxonomy" id="660518"/>
    <lineage>
        <taxon>Archaea</taxon>
        <taxon>Methanobacteriati</taxon>
        <taxon>Methanobacteriota</taxon>
        <taxon>Stenosarchaea group</taxon>
        <taxon>Halobacteria</taxon>
        <taxon>Halobacteriales</taxon>
        <taxon>Haloarculaceae</taxon>
        <taxon>Halorientalis</taxon>
    </lineage>
</organism>
<keyword evidence="6" id="KW-0068">Autocatalytic cleavage</keyword>
<dbReference type="GO" id="GO:0003677">
    <property type="term" value="F:DNA binding"/>
    <property type="evidence" value="ECO:0007669"/>
    <property type="project" value="UniProtKB-KW"/>
</dbReference>
<dbReference type="InterPro" id="IPR006134">
    <property type="entry name" value="DNA-dir_DNA_pol_B_multi_dom"/>
</dbReference>
<dbReference type="InterPro" id="IPR004860">
    <property type="entry name" value="LAGLIDADG_dom"/>
</dbReference>
<evidence type="ECO:0000256" key="1">
    <source>
        <dbReference type="ARBA" id="ARBA00005755"/>
    </source>
</evidence>
<evidence type="ECO:0000259" key="12">
    <source>
        <dbReference type="PROSITE" id="PS50819"/>
    </source>
</evidence>
<dbReference type="PROSITE" id="PS50819">
    <property type="entry name" value="INTEIN_ENDONUCLEASE"/>
    <property type="match status" value="3"/>
</dbReference>
<dbReference type="PANTHER" id="PTHR10322:SF23">
    <property type="entry name" value="DNA POLYMERASE DELTA CATALYTIC SUBUNIT"/>
    <property type="match status" value="1"/>
</dbReference>
<dbReference type="PROSITE" id="PS50818">
    <property type="entry name" value="INTEIN_C_TER"/>
    <property type="match status" value="1"/>
</dbReference>
<dbReference type="InterPro" id="IPR043502">
    <property type="entry name" value="DNA/RNA_pol_sf"/>
</dbReference>
<dbReference type="Pfam" id="PF00136">
    <property type="entry name" value="DNA_pol_B"/>
    <property type="match status" value="2"/>
</dbReference>
<dbReference type="Pfam" id="PF14528">
    <property type="entry name" value="LAGLIDADG_3"/>
    <property type="match status" value="1"/>
</dbReference>
<feature type="domain" description="DOD-type homing endonuclease" evidence="12">
    <location>
        <begin position="1651"/>
        <end position="1793"/>
    </location>
</feature>
<feature type="compositionally biased region" description="Basic and acidic residues" evidence="11">
    <location>
        <begin position="1414"/>
        <end position="1427"/>
    </location>
</feature>
<protein>
    <recommendedName>
        <fullName evidence="3">DNA polymerase</fullName>
        <ecNumber evidence="2">2.7.7.7</ecNumber>
    </recommendedName>
</protein>
<dbReference type="GO" id="GO:0003887">
    <property type="term" value="F:DNA-directed DNA polymerase activity"/>
    <property type="evidence" value="ECO:0007669"/>
    <property type="project" value="UniProtKB-KW"/>
</dbReference>
<dbReference type="NCBIfam" id="TIGR01445">
    <property type="entry name" value="intein_Nterm"/>
    <property type="match status" value="1"/>
</dbReference>
<dbReference type="InterPro" id="IPR042087">
    <property type="entry name" value="DNA_pol_B_thumb"/>
</dbReference>
<dbReference type="InterPro" id="IPR036397">
    <property type="entry name" value="RNaseH_sf"/>
</dbReference>
<accession>A0A1G7PCL0</accession>
<dbReference type="SUPFAM" id="SSF51294">
    <property type="entry name" value="Hedgehog/intein (Hint) domain"/>
    <property type="match status" value="3"/>
</dbReference>
<evidence type="ECO:0000256" key="3">
    <source>
        <dbReference type="ARBA" id="ARBA00015749"/>
    </source>
</evidence>
<dbReference type="PROSITE" id="PS50817">
    <property type="entry name" value="INTEIN_N_TER"/>
    <property type="match status" value="3"/>
</dbReference>
<dbReference type="GO" id="GO:0016539">
    <property type="term" value="P:intein-mediated protein splicing"/>
    <property type="evidence" value="ECO:0007669"/>
    <property type="project" value="InterPro"/>
</dbReference>
<dbReference type="SUPFAM" id="SSF55608">
    <property type="entry name" value="Homing endonucleases"/>
    <property type="match status" value="2"/>
</dbReference>
<dbReference type="Gene3D" id="3.90.1600.10">
    <property type="entry name" value="Palm domain of DNA polymerase"/>
    <property type="match status" value="2"/>
</dbReference>
<feature type="domain" description="DOD-type homing endonuclease" evidence="12">
    <location>
        <begin position="571"/>
        <end position="637"/>
    </location>
</feature>
<dbReference type="SUPFAM" id="SSF53098">
    <property type="entry name" value="Ribonuclease H-like"/>
    <property type="match status" value="2"/>
</dbReference>
<dbReference type="EC" id="2.7.7.7" evidence="2"/>